<sequence>MILVLTTPYCPDSRGQDLPRAGPAGISMSIERIGYWMHIALK</sequence>
<accession>A0A0A8YSG4</accession>
<reference evidence="1" key="1">
    <citation type="submission" date="2014-09" db="EMBL/GenBank/DDBJ databases">
        <authorList>
            <person name="Magalhaes I.L.F."/>
            <person name="Oliveira U."/>
            <person name="Santos F.R."/>
            <person name="Vidigal T.H.D.A."/>
            <person name="Brescovit A.D."/>
            <person name="Santos A.J."/>
        </authorList>
    </citation>
    <scope>NUCLEOTIDE SEQUENCE</scope>
    <source>
        <tissue evidence="1">Shoot tissue taken approximately 20 cm above the soil surface</tissue>
    </source>
</reference>
<protein>
    <submittedName>
        <fullName evidence="1">Uncharacterized protein</fullName>
    </submittedName>
</protein>
<reference evidence="1" key="2">
    <citation type="journal article" date="2015" name="Data Brief">
        <title>Shoot transcriptome of the giant reed, Arundo donax.</title>
        <authorList>
            <person name="Barrero R.A."/>
            <person name="Guerrero F.D."/>
            <person name="Moolhuijzen P."/>
            <person name="Goolsby J.A."/>
            <person name="Tidwell J."/>
            <person name="Bellgard S.E."/>
            <person name="Bellgard M.I."/>
        </authorList>
    </citation>
    <scope>NUCLEOTIDE SEQUENCE</scope>
    <source>
        <tissue evidence="1">Shoot tissue taken approximately 20 cm above the soil surface</tissue>
    </source>
</reference>
<evidence type="ECO:0000313" key="1">
    <source>
        <dbReference type="EMBL" id="JAD29426.1"/>
    </source>
</evidence>
<proteinExistence type="predicted"/>
<dbReference type="EMBL" id="GBRH01268469">
    <property type="protein sequence ID" value="JAD29426.1"/>
    <property type="molecule type" value="Transcribed_RNA"/>
</dbReference>
<name>A0A0A8YSG4_ARUDO</name>
<organism evidence="1">
    <name type="scientific">Arundo donax</name>
    <name type="common">Giant reed</name>
    <name type="synonym">Donax arundinaceus</name>
    <dbReference type="NCBI Taxonomy" id="35708"/>
    <lineage>
        <taxon>Eukaryota</taxon>
        <taxon>Viridiplantae</taxon>
        <taxon>Streptophyta</taxon>
        <taxon>Embryophyta</taxon>
        <taxon>Tracheophyta</taxon>
        <taxon>Spermatophyta</taxon>
        <taxon>Magnoliopsida</taxon>
        <taxon>Liliopsida</taxon>
        <taxon>Poales</taxon>
        <taxon>Poaceae</taxon>
        <taxon>PACMAD clade</taxon>
        <taxon>Arundinoideae</taxon>
        <taxon>Arundineae</taxon>
        <taxon>Arundo</taxon>
    </lineage>
</organism>
<dbReference type="AlphaFoldDB" id="A0A0A8YSG4"/>